<gene>
    <name evidence="2" type="ORF">SAMN05660991_03840</name>
</gene>
<dbReference type="Proteomes" id="UP000198960">
    <property type="component" value="Unassembled WGS sequence"/>
</dbReference>
<organism evidence="2 3">
    <name type="scientific">Trujillonella endophytica</name>
    <dbReference type="NCBI Taxonomy" id="673521"/>
    <lineage>
        <taxon>Bacteria</taxon>
        <taxon>Bacillati</taxon>
        <taxon>Actinomycetota</taxon>
        <taxon>Actinomycetes</taxon>
        <taxon>Geodermatophilales</taxon>
        <taxon>Geodermatophilaceae</taxon>
        <taxon>Trujillonella</taxon>
    </lineage>
</organism>
<dbReference type="EMBL" id="FOEE01000014">
    <property type="protein sequence ID" value="SEP19697.1"/>
    <property type="molecule type" value="Genomic_DNA"/>
</dbReference>
<name>A0A1H8VWS6_9ACTN</name>
<dbReference type="RefSeq" id="WP_091947349.1">
    <property type="nucleotide sequence ID" value="NZ_FOEE01000014.1"/>
</dbReference>
<keyword evidence="2" id="KW-0560">Oxidoreductase</keyword>
<dbReference type="Pfam" id="PF00903">
    <property type="entry name" value="Glyoxalase"/>
    <property type="match status" value="1"/>
</dbReference>
<sequence length="145" mass="15401">MAKLRHVAIRCDDLDWGAKFYSELFEMDFVSRVGPPGDDSQGAVYLSDGIVNVALIKVHADYPNAKPEGINHIGFVVDDVDAAVARAESLGAVSMTGNMSREEAAAAGATWEVKMKTPDGTVAFDISDHHWPGTAEPAQAQAATA</sequence>
<proteinExistence type="predicted"/>
<feature type="domain" description="VOC" evidence="1">
    <location>
        <begin position="3"/>
        <end position="128"/>
    </location>
</feature>
<dbReference type="PROSITE" id="PS51819">
    <property type="entry name" value="VOC"/>
    <property type="match status" value="1"/>
</dbReference>
<keyword evidence="3" id="KW-1185">Reference proteome</keyword>
<evidence type="ECO:0000313" key="2">
    <source>
        <dbReference type="EMBL" id="SEP19697.1"/>
    </source>
</evidence>
<dbReference type="SUPFAM" id="SSF54593">
    <property type="entry name" value="Glyoxalase/Bleomycin resistance protein/Dihydroxybiphenyl dioxygenase"/>
    <property type="match status" value="1"/>
</dbReference>
<evidence type="ECO:0000313" key="3">
    <source>
        <dbReference type="Proteomes" id="UP000198960"/>
    </source>
</evidence>
<dbReference type="Gene3D" id="3.10.180.10">
    <property type="entry name" value="2,3-Dihydroxybiphenyl 1,2-Dioxygenase, domain 1"/>
    <property type="match status" value="1"/>
</dbReference>
<reference evidence="3" key="1">
    <citation type="submission" date="2016-10" db="EMBL/GenBank/DDBJ databases">
        <authorList>
            <person name="Varghese N."/>
            <person name="Submissions S."/>
        </authorList>
    </citation>
    <scope>NUCLEOTIDE SEQUENCE [LARGE SCALE GENOMIC DNA]</scope>
    <source>
        <strain evidence="3">DSM 45413</strain>
    </source>
</reference>
<dbReference type="GO" id="GO:0051213">
    <property type="term" value="F:dioxygenase activity"/>
    <property type="evidence" value="ECO:0007669"/>
    <property type="project" value="UniProtKB-KW"/>
</dbReference>
<dbReference type="STRING" id="673521.SAMN05660991_03840"/>
<dbReference type="OrthoDB" id="5185674at2"/>
<evidence type="ECO:0000259" key="1">
    <source>
        <dbReference type="PROSITE" id="PS51819"/>
    </source>
</evidence>
<dbReference type="InterPro" id="IPR004360">
    <property type="entry name" value="Glyas_Fos-R_dOase_dom"/>
</dbReference>
<dbReference type="CDD" id="cd06587">
    <property type="entry name" value="VOC"/>
    <property type="match status" value="1"/>
</dbReference>
<dbReference type="InterPro" id="IPR029068">
    <property type="entry name" value="Glyas_Bleomycin-R_OHBP_Dase"/>
</dbReference>
<dbReference type="AlphaFoldDB" id="A0A1H8VWS6"/>
<dbReference type="InterPro" id="IPR037523">
    <property type="entry name" value="VOC_core"/>
</dbReference>
<accession>A0A1H8VWS6</accession>
<keyword evidence="2" id="KW-0223">Dioxygenase</keyword>
<protein>
    <submittedName>
        <fullName evidence="2">Glyoxalase/Bleomycin resistance protein/Dioxygenase superfamily protein</fullName>
    </submittedName>
</protein>